<keyword evidence="1" id="KW-0812">Transmembrane</keyword>
<gene>
    <name evidence="2" type="ORF">VNO77_06460</name>
</gene>
<organism evidence="2 3">
    <name type="scientific">Canavalia gladiata</name>
    <name type="common">Sword bean</name>
    <name type="synonym">Dolichos gladiatus</name>
    <dbReference type="NCBI Taxonomy" id="3824"/>
    <lineage>
        <taxon>Eukaryota</taxon>
        <taxon>Viridiplantae</taxon>
        <taxon>Streptophyta</taxon>
        <taxon>Embryophyta</taxon>
        <taxon>Tracheophyta</taxon>
        <taxon>Spermatophyta</taxon>
        <taxon>Magnoliopsida</taxon>
        <taxon>eudicotyledons</taxon>
        <taxon>Gunneridae</taxon>
        <taxon>Pentapetalae</taxon>
        <taxon>rosids</taxon>
        <taxon>fabids</taxon>
        <taxon>Fabales</taxon>
        <taxon>Fabaceae</taxon>
        <taxon>Papilionoideae</taxon>
        <taxon>50 kb inversion clade</taxon>
        <taxon>NPAAA clade</taxon>
        <taxon>indigoferoid/millettioid clade</taxon>
        <taxon>Phaseoleae</taxon>
        <taxon>Canavalia</taxon>
    </lineage>
</organism>
<feature type="transmembrane region" description="Helical" evidence="1">
    <location>
        <begin position="65"/>
        <end position="84"/>
    </location>
</feature>
<dbReference type="Proteomes" id="UP001367508">
    <property type="component" value="Unassembled WGS sequence"/>
</dbReference>
<evidence type="ECO:0000313" key="3">
    <source>
        <dbReference type="Proteomes" id="UP001367508"/>
    </source>
</evidence>
<protein>
    <submittedName>
        <fullName evidence="2">Uncharacterized protein</fullName>
    </submittedName>
</protein>
<sequence>MRTIDSRVTYMQLQAYNYNAIFVANNVVNGGMKKPITWDRGGVQRLGISWSWSIGIKVKHLIKEINFAIILRLLGCILHIYMMYTQNKANQREPLIGWEEAAS</sequence>
<keyword evidence="1" id="KW-1133">Transmembrane helix</keyword>
<accession>A0AAN9R026</accession>
<keyword evidence="3" id="KW-1185">Reference proteome</keyword>
<comment type="caution">
    <text evidence="2">The sequence shown here is derived from an EMBL/GenBank/DDBJ whole genome shotgun (WGS) entry which is preliminary data.</text>
</comment>
<evidence type="ECO:0000313" key="2">
    <source>
        <dbReference type="EMBL" id="KAK7349248.1"/>
    </source>
</evidence>
<reference evidence="2 3" key="1">
    <citation type="submission" date="2024-01" db="EMBL/GenBank/DDBJ databases">
        <title>The genomes of 5 underutilized Papilionoideae crops provide insights into root nodulation and disease resistanc.</title>
        <authorList>
            <person name="Jiang F."/>
        </authorList>
    </citation>
    <scope>NUCLEOTIDE SEQUENCE [LARGE SCALE GENOMIC DNA]</scope>
    <source>
        <strain evidence="2">LVBAO_FW01</strain>
        <tissue evidence="2">Leaves</tissue>
    </source>
</reference>
<evidence type="ECO:0000256" key="1">
    <source>
        <dbReference type="SAM" id="Phobius"/>
    </source>
</evidence>
<dbReference type="AlphaFoldDB" id="A0AAN9R026"/>
<keyword evidence="1" id="KW-0472">Membrane</keyword>
<name>A0AAN9R026_CANGL</name>
<proteinExistence type="predicted"/>
<dbReference type="EMBL" id="JAYMYQ010000002">
    <property type="protein sequence ID" value="KAK7349248.1"/>
    <property type="molecule type" value="Genomic_DNA"/>
</dbReference>